<dbReference type="EMBL" id="JAGSOG010000397">
    <property type="protein sequence ID" value="MBR7839213.1"/>
    <property type="molecule type" value="Genomic_DNA"/>
</dbReference>
<accession>A0A941EXM9</accession>
<evidence type="ECO:0000256" key="1">
    <source>
        <dbReference type="ARBA" id="ARBA00005695"/>
    </source>
</evidence>
<evidence type="ECO:0000259" key="5">
    <source>
        <dbReference type="Pfam" id="PF00496"/>
    </source>
</evidence>
<dbReference type="Gene3D" id="3.10.105.10">
    <property type="entry name" value="Dipeptide-binding Protein, Domain 3"/>
    <property type="match status" value="1"/>
</dbReference>
<evidence type="ECO:0000256" key="3">
    <source>
        <dbReference type="ARBA" id="ARBA00022729"/>
    </source>
</evidence>
<keyword evidence="7" id="KW-1185">Reference proteome</keyword>
<reference evidence="6" key="1">
    <citation type="submission" date="2021-04" db="EMBL/GenBank/DDBJ databases">
        <title>Genome based classification of Actinospica acidithermotolerans sp. nov., an actinobacterium isolated from an Indonesian hot spring.</title>
        <authorList>
            <person name="Kusuma A.B."/>
            <person name="Putra K.E."/>
            <person name="Nafisah S."/>
            <person name="Loh J."/>
            <person name="Nouioui I."/>
            <person name="Goodfellow M."/>
        </authorList>
    </citation>
    <scope>NUCLEOTIDE SEQUENCE</scope>
    <source>
        <strain evidence="6">CSCA 57</strain>
    </source>
</reference>
<comment type="caution">
    <text evidence="6">The sequence shown here is derived from an EMBL/GenBank/DDBJ whole genome shotgun (WGS) entry which is preliminary data.</text>
</comment>
<protein>
    <submittedName>
        <fullName evidence="6">ABC transporter substrate-binding protein</fullName>
    </submittedName>
</protein>
<dbReference type="InterPro" id="IPR030678">
    <property type="entry name" value="Peptide/Ni-bd"/>
</dbReference>
<evidence type="ECO:0000256" key="2">
    <source>
        <dbReference type="ARBA" id="ARBA00022448"/>
    </source>
</evidence>
<dbReference type="InterPro" id="IPR000914">
    <property type="entry name" value="SBP_5_dom"/>
</dbReference>
<dbReference type="AlphaFoldDB" id="A0A941EXM9"/>
<dbReference type="GO" id="GO:0043190">
    <property type="term" value="C:ATP-binding cassette (ABC) transporter complex"/>
    <property type="evidence" value="ECO:0007669"/>
    <property type="project" value="InterPro"/>
</dbReference>
<keyword evidence="2" id="KW-0813">Transport</keyword>
<organism evidence="6 7">
    <name type="scientific">Actinospica durhamensis</name>
    <dbReference type="NCBI Taxonomy" id="1508375"/>
    <lineage>
        <taxon>Bacteria</taxon>
        <taxon>Bacillati</taxon>
        <taxon>Actinomycetota</taxon>
        <taxon>Actinomycetes</taxon>
        <taxon>Catenulisporales</taxon>
        <taxon>Actinospicaceae</taxon>
        <taxon>Actinospica</taxon>
    </lineage>
</organism>
<dbReference type="PANTHER" id="PTHR30290">
    <property type="entry name" value="PERIPLASMIC BINDING COMPONENT OF ABC TRANSPORTER"/>
    <property type="match status" value="1"/>
</dbReference>
<dbReference type="CDD" id="cd08509">
    <property type="entry name" value="PBP2_TmCBP_oligosaccharides_like"/>
    <property type="match status" value="1"/>
</dbReference>
<dbReference type="Gene3D" id="3.90.76.10">
    <property type="entry name" value="Dipeptide-binding Protein, Domain 1"/>
    <property type="match status" value="1"/>
</dbReference>
<gene>
    <name evidence="6" type="ORF">KDL01_38480</name>
</gene>
<dbReference type="Pfam" id="PF00496">
    <property type="entry name" value="SBP_bac_5"/>
    <property type="match status" value="1"/>
</dbReference>
<feature type="chain" id="PRO_5038911194" evidence="4">
    <location>
        <begin position="24"/>
        <end position="558"/>
    </location>
</feature>
<evidence type="ECO:0000256" key="4">
    <source>
        <dbReference type="SAM" id="SignalP"/>
    </source>
</evidence>
<comment type="similarity">
    <text evidence="1">Belongs to the bacterial solute-binding protein 5 family.</text>
</comment>
<dbReference type="PROSITE" id="PS51257">
    <property type="entry name" value="PROKAR_LIPOPROTEIN"/>
    <property type="match status" value="1"/>
</dbReference>
<dbReference type="SUPFAM" id="SSF53850">
    <property type="entry name" value="Periplasmic binding protein-like II"/>
    <property type="match status" value="1"/>
</dbReference>
<feature type="signal peptide" evidence="4">
    <location>
        <begin position="1"/>
        <end position="23"/>
    </location>
</feature>
<dbReference type="GO" id="GO:0015833">
    <property type="term" value="P:peptide transport"/>
    <property type="evidence" value="ECO:0007669"/>
    <property type="project" value="TreeGrafter"/>
</dbReference>
<name>A0A941EXM9_9ACTN</name>
<dbReference type="GO" id="GO:0042597">
    <property type="term" value="C:periplasmic space"/>
    <property type="evidence" value="ECO:0007669"/>
    <property type="project" value="UniProtKB-ARBA"/>
</dbReference>
<sequence length="558" mass="59495">MLHARRALLALSTAALLAGTTAACGSSGTGSSGGSAGGASGTIVATTGSTSPFTSDFNPFSPNVQTGAIGMIYEPLMFFNTAKSGDIESWLAKSYSWGAGGTSITFTLRSGVQWNDGKAFSADDVAFTFNMEAKNAALNTYGLPISNAVANSPTSVTINFSKPAYTDLYYLAGKSMILPEHVWQSVTDPKTFADANPVGTGAYMVGKVSSQVMDLTANPHYYQAGLPKVKTIRFLAFTGNTTADQAIESGEIDWGGGFIPNIQTNYLKKSSTYKVEDIPLSVTYLLTNDKTGPTANKDVRQAISDTVDRNFISTSVYNGYAPAINPLDLLTPNFSSVLDPSLASQSFGSPDATTAESLLNSAGYTMGSDGYMHDGSGKDLEIAIKVPTGWSDYISIQQIVQQELKAVGIKIDISTEAYQSWINDQNSGNFQILIDNFGYTPDAYAYYDQLLDGSKAPAIGKTDQFGDFGRFDDPQIDALLNTISQTADASAQKQDFYQIEQLILTDLPTIPLFAAQDEIEFNGGKVTGYPTTGDAYAAPPIWLQPDEGWVAMHLTPAS</sequence>
<proteinExistence type="inferred from homology"/>
<dbReference type="Proteomes" id="UP000675781">
    <property type="component" value="Unassembled WGS sequence"/>
</dbReference>
<evidence type="ECO:0000313" key="7">
    <source>
        <dbReference type="Proteomes" id="UP000675781"/>
    </source>
</evidence>
<dbReference type="Gene3D" id="3.40.190.10">
    <property type="entry name" value="Periplasmic binding protein-like II"/>
    <property type="match status" value="1"/>
</dbReference>
<evidence type="ECO:0000313" key="6">
    <source>
        <dbReference type="EMBL" id="MBR7839213.1"/>
    </source>
</evidence>
<dbReference type="InterPro" id="IPR039424">
    <property type="entry name" value="SBP_5"/>
</dbReference>
<dbReference type="PANTHER" id="PTHR30290:SF9">
    <property type="entry name" value="OLIGOPEPTIDE-BINDING PROTEIN APPA"/>
    <property type="match status" value="1"/>
</dbReference>
<dbReference type="RefSeq" id="WP_212533653.1">
    <property type="nucleotide sequence ID" value="NZ_JAGSOG010000397.1"/>
</dbReference>
<feature type="domain" description="Solute-binding protein family 5" evidence="5">
    <location>
        <begin position="87"/>
        <end position="455"/>
    </location>
</feature>
<dbReference type="GO" id="GO:1904680">
    <property type="term" value="F:peptide transmembrane transporter activity"/>
    <property type="evidence" value="ECO:0007669"/>
    <property type="project" value="TreeGrafter"/>
</dbReference>
<dbReference type="PIRSF" id="PIRSF002741">
    <property type="entry name" value="MppA"/>
    <property type="match status" value="1"/>
</dbReference>
<keyword evidence="3 4" id="KW-0732">Signal</keyword>